<sequence>MFEVSCFQCSGAAKRYPRDSIEVSCSMDTLQSQLEFNANCYVPRLLRLSWFSLEKVLSMYLVRRGLTRLPPPASGDSTPIGKFMINASQCDRISLSPILLHPELEKCGPVASES</sequence>
<accession>A0A061I6H7</accession>
<dbReference type="EMBL" id="KE675554">
    <property type="protein sequence ID" value="ERE75171.1"/>
    <property type="molecule type" value="Genomic_DNA"/>
</dbReference>
<reference evidence="2" key="1">
    <citation type="journal article" date="2013" name="Nat. Biotechnol.">
        <title>Chinese hamster genome sequenced from sorted chromosomes.</title>
        <authorList>
            <person name="Brinkrolf K."/>
            <person name="Rupp O."/>
            <person name="Laux H."/>
            <person name="Kollin F."/>
            <person name="Ernst W."/>
            <person name="Linke B."/>
            <person name="Kofler R."/>
            <person name="Romand S."/>
            <person name="Hesse F."/>
            <person name="Budach W.E."/>
            <person name="Galosy S."/>
            <person name="Muller D."/>
            <person name="Noll T."/>
            <person name="Wienberg J."/>
            <person name="Jostock T."/>
            <person name="Leonard M."/>
            <person name="Grillari J."/>
            <person name="Tauch A."/>
            <person name="Goesmann A."/>
            <person name="Helk B."/>
            <person name="Mott J.E."/>
            <person name="Puhler A."/>
            <person name="Borth N."/>
        </authorList>
    </citation>
    <scope>NUCLEOTIDE SEQUENCE [LARGE SCALE GENOMIC DNA]</scope>
    <source>
        <strain evidence="2">17A/GY</strain>
    </source>
</reference>
<name>A0A061I6H7_CRIGR</name>
<gene>
    <name evidence="1" type="ORF">H671_4g12854</name>
</gene>
<evidence type="ECO:0000313" key="1">
    <source>
        <dbReference type="EMBL" id="ERE75171.1"/>
    </source>
</evidence>
<evidence type="ECO:0000313" key="2">
    <source>
        <dbReference type="Proteomes" id="UP000030759"/>
    </source>
</evidence>
<dbReference type="AlphaFoldDB" id="A0A061I6H7"/>
<organism evidence="1 2">
    <name type="scientific">Cricetulus griseus</name>
    <name type="common">Chinese hamster</name>
    <name type="synonym">Cricetulus barabensis griseus</name>
    <dbReference type="NCBI Taxonomy" id="10029"/>
    <lineage>
        <taxon>Eukaryota</taxon>
        <taxon>Metazoa</taxon>
        <taxon>Chordata</taxon>
        <taxon>Craniata</taxon>
        <taxon>Vertebrata</taxon>
        <taxon>Euteleostomi</taxon>
        <taxon>Mammalia</taxon>
        <taxon>Eutheria</taxon>
        <taxon>Euarchontoglires</taxon>
        <taxon>Glires</taxon>
        <taxon>Rodentia</taxon>
        <taxon>Myomorpha</taxon>
        <taxon>Muroidea</taxon>
        <taxon>Cricetidae</taxon>
        <taxon>Cricetinae</taxon>
        <taxon>Cricetulus</taxon>
    </lineage>
</organism>
<protein>
    <submittedName>
        <fullName evidence="1">Uncharacterized protein</fullName>
    </submittedName>
</protein>
<dbReference type="Proteomes" id="UP000030759">
    <property type="component" value="Unassembled WGS sequence"/>
</dbReference>
<proteinExistence type="predicted"/>